<dbReference type="Proteomes" id="UP000510862">
    <property type="component" value="Chromosome"/>
</dbReference>
<keyword evidence="5" id="KW-0598">Phosphotransferase system</keyword>
<dbReference type="InterPro" id="IPR050303">
    <property type="entry name" value="GatZ_KbaZ_carbometab"/>
</dbReference>
<dbReference type="EMBL" id="QONO01000240">
    <property type="protein sequence ID" value="RDR22097.1"/>
    <property type="molecule type" value="Genomic_DNA"/>
</dbReference>
<dbReference type="PANTHER" id="PTHR32502:SF5">
    <property type="entry name" value="N-ACETYLGALACTOSAMINE PERMEASE IID COMPONENT-RELATED"/>
    <property type="match status" value="1"/>
</dbReference>
<evidence type="ECO:0000313" key="23">
    <source>
        <dbReference type="Proteomes" id="UP000518474"/>
    </source>
</evidence>
<dbReference type="InterPro" id="IPR004704">
    <property type="entry name" value="PTS_IID_man"/>
</dbReference>
<evidence type="ECO:0000256" key="9">
    <source>
        <dbReference type="SAM" id="Phobius"/>
    </source>
</evidence>
<accession>A0A2B7LT79</accession>
<dbReference type="Proteomes" id="UP001235723">
    <property type="component" value="Unassembled WGS sequence"/>
</dbReference>
<evidence type="ECO:0000313" key="11">
    <source>
        <dbReference type="EMBL" id="MCR6675506.1"/>
    </source>
</evidence>
<evidence type="ECO:0000313" key="22">
    <source>
        <dbReference type="Proteomes" id="UP000512146"/>
    </source>
</evidence>
<dbReference type="Proteomes" id="UP000512115">
    <property type="component" value="Chromosome"/>
</dbReference>
<keyword evidence="8 9" id="KW-0472">Membrane</keyword>
<evidence type="ECO:0000313" key="21">
    <source>
        <dbReference type="Proteomes" id="UP000512115"/>
    </source>
</evidence>
<dbReference type="EMBL" id="CP058207">
    <property type="protein sequence ID" value="QLP28834.1"/>
    <property type="molecule type" value="Genomic_DNA"/>
</dbReference>
<evidence type="ECO:0000256" key="2">
    <source>
        <dbReference type="ARBA" id="ARBA00022448"/>
    </source>
</evidence>
<evidence type="ECO:0000256" key="7">
    <source>
        <dbReference type="ARBA" id="ARBA00022989"/>
    </source>
</evidence>
<proteinExistence type="predicted"/>
<evidence type="ECO:0000313" key="15">
    <source>
        <dbReference type="EMBL" id="QLX32126.1"/>
    </source>
</evidence>
<gene>
    <name evidence="16" type="primary">manZ_1</name>
    <name evidence="17" type="synonym">manZ_3</name>
    <name evidence="16" type="ORF">C4A13_00500</name>
    <name evidence="13" type="ORF">HV018_20140</name>
    <name evidence="10" type="ORF">HV245_04225</name>
    <name evidence="15" type="ORF">HV276_21400</name>
    <name evidence="14" type="ORF">HV284_16495</name>
    <name evidence="12" type="ORF">KJE03_09750</name>
    <name evidence="17" type="ORF">NCTC8196_04361</name>
    <name evidence="11" type="ORF">NVV43_07780</name>
</gene>
<evidence type="ECO:0000256" key="6">
    <source>
        <dbReference type="ARBA" id="ARBA00022692"/>
    </source>
</evidence>
<reference evidence="16 18" key="1">
    <citation type="submission" date="2018-06" db="EMBL/GenBank/DDBJ databases">
        <title>Recombination Drives Gene Content and Phenotype Evolution in Wild Type E. coli Strains.</title>
        <authorList>
            <person name="Field C.M."/>
            <person name="Silander O.K."/>
            <person name="Van Nimwegen E."/>
        </authorList>
    </citation>
    <scope>NUCLEOTIDE SEQUENCE [LARGE SCALE GENOMIC DNA]</scope>
    <source>
        <strain evidence="16 18">SC344</strain>
    </source>
</reference>
<evidence type="ECO:0000256" key="3">
    <source>
        <dbReference type="ARBA" id="ARBA00022475"/>
    </source>
</evidence>
<dbReference type="Proteomes" id="UP000277464">
    <property type="component" value="Chromosome"/>
</dbReference>
<dbReference type="GO" id="GO:0016740">
    <property type="term" value="F:transferase activity"/>
    <property type="evidence" value="ECO:0007669"/>
    <property type="project" value="UniProtKB-KW"/>
</dbReference>
<reference evidence="11" key="5">
    <citation type="submission" date="2022-07" db="EMBL/GenBank/DDBJ databases">
        <title>Diversity of ethanolamine utilization by human commensal Escherichia coli.</title>
        <authorList>
            <person name="Jubelin G."/>
        </authorList>
    </citation>
    <scope>NUCLEOTIDE SEQUENCE</scope>
    <source>
        <strain evidence="11">S1</strain>
    </source>
</reference>
<evidence type="ECO:0000313" key="10">
    <source>
        <dbReference type="EMBL" id="MBA7897401.1"/>
    </source>
</evidence>
<keyword evidence="2" id="KW-0813">Transport</keyword>
<name>A0A2B7LT79_9ESCH</name>
<dbReference type="PANTHER" id="PTHR32502">
    <property type="entry name" value="N-ACETYLGALACTOSAMINE PERMEASE II COMPONENT-RELATED"/>
    <property type="match status" value="1"/>
</dbReference>
<dbReference type="EMBL" id="CP056165">
    <property type="protein sequence ID" value="QLX32126.1"/>
    <property type="molecule type" value="Genomic_DNA"/>
</dbReference>
<keyword evidence="3" id="KW-1003">Cell membrane</keyword>
<dbReference type="Proteomes" id="UP000518474">
    <property type="component" value="Unassembled WGS sequence"/>
</dbReference>
<evidence type="ECO:0000256" key="4">
    <source>
        <dbReference type="ARBA" id="ARBA00022597"/>
    </source>
</evidence>
<accession>A0A370V1W8</accession>
<keyword evidence="17" id="KW-0808">Transferase</keyword>
<evidence type="ECO:0000313" key="14">
    <source>
        <dbReference type="EMBL" id="QLV02536.1"/>
    </source>
</evidence>
<dbReference type="GO" id="GO:0005886">
    <property type="term" value="C:plasma membrane"/>
    <property type="evidence" value="ECO:0007669"/>
    <property type="project" value="UniProtKB-SubCell"/>
</dbReference>
<dbReference type="RefSeq" id="WP_000370586.1">
    <property type="nucleotide sequence ID" value="NZ_ADKG01000013.1"/>
</dbReference>
<evidence type="ECO:0000256" key="8">
    <source>
        <dbReference type="ARBA" id="ARBA00023136"/>
    </source>
</evidence>
<dbReference type="PROSITE" id="PS51108">
    <property type="entry name" value="PTS_EIID"/>
    <property type="match status" value="1"/>
</dbReference>
<dbReference type="EMBL" id="CP056159">
    <property type="protein sequence ID" value="QLV02536.1"/>
    <property type="molecule type" value="Genomic_DNA"/>
</dbReference>
<keyword evidence="4" id="KW-0762">Sugar transport</keyword>
<dbReference type="Proteomes" id="UP000254454">
    <property type="component" value="Unassembled WGS sequence"/>
</dbReference>
<dbReference type="EMBL" id="JAHCRT010000005">
    <property type="protein sequence ID" value="MDQ9293762.1"/>
    <property type="molecule type" value="Genomic_DNA"/>
</dbReference>
<reference evidence="12 24" key="4">
    <citation type="submission" date="2021-05" db="EMBL/GenBank/DDBJ databases">
        <title>Genome sequence of E. marmotae isolates.</title>
        <authorList>
            <person name="Binsker U."/>
            <person name="Hammerl J.A."/>
        </authorList>
    </citation>
    <scope>NUCLEOTIDE SEQUENCE [LARGE SCALE GENOMIC DNA]</scope>
    <source>
        <strain evidence="12 24">21-MO00586</strain>
    </source>
</reference>
<feature type="transmembrane region" description="Helical" evidence="9">
    <location>
        <begin position="240"/>
        <end position="257"/>
    </location>
</feature>
<dbReference type="EMBL" id="JABXPT010000002">
    <property type="protein sequence ID" value="MBA7897401.1"/>
    <property type="molecule type" value="Genomic_DNA"/>
</dbReference>
<dbReference type="EMBL" id="LR134270">
    <property type="protein sequence ID" value="VED82172.1"/>
    <property type="molecule type" value="Genomic_DNA"/>
</dbReference>
<dbReference type="AlphaFoldDB" id="A0A2B7LT79"/>
<evidence type="ECO:0000313" key="17">
    <source>
        <dbReference type="EMBL" id="VED82172.1"/>
    </source>
</evidence>
<reference evidence="17 19" key="2">
    <citation type="submission" date="2018-12" db="EMBL/GenBank/DDBJ databases">
        <authorList>
            <consortium name="Pathogen Informatics"/>
        </authorList>
    </citation>
    <scope>NUCLEOTIDE SEQUENCE [LARGE SCALE GENOMIC DNA]</scope>
    <source>
        <strain evidence="17 19">NCTC8196</strain>
    </source>
</reference>
<comment type="subcellular location">
    <subcellularLocation>
        <location evidence="1">Cell membrane</location>
        <topology evidence="1">Multi-pass membrane protein</topology>
    </subcellularLocation>
</comment>
<dbReference type="GO" id="GO:0009401">
    <property type="term" value="P:phosphoenolpyruvate-dependent sugar phosphotransferase system"/>
    <property type="evidence" value="ECO:0007669"/>
    <property type="project" value="UniProtKB-KW"/>
</dbReference>
<evidence type="ECO:0000313" key="19">
    <source>
        <dbReference type="Proteomes" id="UP000277464"/>
    </source>
</evidence>
<dbReference type="KEGG" id="ema:C1192_15220"/>
<dbReference type="Pfam" id="PF03613">
    <property type="entry name" value="EIID-AGA"/>
    <property type="match status" value="1"/>
</dbReference>
<evidence type="ECO:0000313" key="24">
    <source>
        <dbReference type="Proteomes" id="UP001235723"/>
    </source>
</evidence>
<dbReference type="GeneID" id="86948317"/>
<reference evidence="20 21" key="3">
    <citation type="submission" date="2020-06" db="EMBL/GenBank/DDBJ databases">
        <title>REHAB project genomes.</title>
        <authorList>
            <person name="Shaw L.P."/>
        </authorList>
    </citation>
    <scope>NUCLEOTIDE SEQUENCE [LARGE SCALE GENOMIC DNA]</scope>
    <source>
        <strain evidence="13 20">RHB42-C09</strain>
        <strain evidence="10 23">RHBSTW-00604</strain>
        <strain evidence="15 22">RHBSTW-00777</strain>
        <strain evidence="14 21">RHBSTW-00814</strain>
    </source>
</reference>
<evidence type="ECO:0000313" key="20">
    <source>
        <dbReference type="Proteomes" id="UP000510862"/>
    </source>
</evidence>
<evidence type="ECO:0000256" key="5">
    <source>
        <dbReference type="ARBA" id="ARBA00022683"/>
    </source>
</evidence>
<dbReference type="Proteomes" id="UP000512146">
    <property type="component" value="Chromosome"/>
</dbReference>
<evidence type="ECO:0000313" key="18">
    <source>
        <dbReference type="Proteomes" id="UP000254454"/>
    </source>
</evidence>
<evidence type="ECO:0000313" key="12">
    <source>
        <dbReference type="EMBL" id="MDQ9293762.1"/>
    </source>
</evidence>
<dbReference type="Proteomes" id="UP001206878">
    <property type="component" value="Unassembled WGS sequence"/>
</dbReference>
<dbReference type="EMBL" id="JANPXH010000005">
    <property type="protein sequence ID" value="MCR6675506.1"/>
    <property type="molecule type" value="Genomic_DNA"/>
</dbReference>
<feature type="transmembrane region" description="Helical" evidence="9">
    <location>
        <begin position="264"/>
        <end position="283"/>
    </location>
</feature>
<keyword evidence="7 9" id="KW-1133">Transmembrane helix</keyword>
<evidence type="ECO:0000313" key="16">
    <source>
        <dbReference type="EMBL" id="RDR22097.1"/>
    </source>
</evidence>
<evidence type="ECO:0000313" key="13">
    <source>
        <dbReference type="EMBL" id="QLP28834.1"/>
    </source>
</evidence>
<keyword evidence="24" id="KW-1185">Reference proteome</keyword>
<keyword evidence="6 9" id="KW-0812">Transmembrane</keyword>
<evidence type="ECO:0000256" key="1">
    <source>
        <dbReference type="ARBA" id="ARBA00004651"/>
    </source>
</evidence>
<organism evidence="16 18">
    <name type="scientific">Escherichia marmotae</name>
    <dbReference type="NCBI Taxonomy" id="1499973"/>
    <lineage>
        <taxon>Bacteria</taxon>
        <taxon>Pseudomonadati</taxon>
        <taxon>Pseudomonadota</taxon>
        <taxon>Gammaproteobacteria</taxon>
        <taxon>Enterobacterales</taxon>
        <taxon>Enterobacteriaceae</taxon>
        <taxon>Escherichia</taxon>
    </lineage>
</organism>
<sequence>MDNTIESGYSASSPITQRDVQIVWLKWHAFSETSLNFERLQALAFCNAMTGVLAKLYPDEKDLAKALQRHLTMFNTQANWGSVIAGISIALEEKAAQEPEEQREATTQLVTGLKTGLMGPVSGIGDTLDFGTLRPIVIGVCIPFVIQGYVIAALLPLIYQVVYMFFASRFALNIGYKKGKESILEILHSGSIHRIIEGAGMFGLLMMGALSATYVKIKTPLHITTGGGNTIVLQDMLDKIVPNMLPLIAVLGIYFYIQKCGPHFLRILVTILFLSLAFSFFGVL</sequence>
<protein>
    <submittedName>
        <fullName evidence="16">Mannose permease IID component</fullName>
    </submittedName>
    <submittedName>
        <fullName evidence="10">PTS system mannose/fructose/sorbose family transporter subunit IID</fullName>
    </submittedName>
    <submittedName>
        <fullName evidence="17">Phosphotransferase system enzyme IID</fullName>
    </submittedName>
</protein>